<sequence>MVSTALLILAPVLIGVIIFGTTILLSSSKKPNVNDTDLGNITTTAQLIATVLIPDKVATTVSLVFTTSPVIVTLPPIVHPVTTTDTDPPATTTKDLTQKPVKEGAPPSPSPSKAKSETTTTEKAAVVTTLSLKPTPSTTTTIESPTPTKSGITVFPGITIPNPLDLFKPAEPVEPPESTTTTTTAAVVSPTTTTTAKEVPTTTTTMAKELPTATNATTITTTAANPTPTRSEITIFPGITIPNPVDLFKPADPPKPINTTAEIDAITTTVAKEITKPTTTTTTTTATRATTSTTTTTTRLTLTKSGITIFPGINLPNPFDLFKPAEPPKSTNTAVAAAATTTTTVAKDVPGPTPTVTTTTAVAAAIAASPSPTKRPGFTLFLGTTLPDPLDLFPHGHPGGETGSLSHRLHPTKVDDITKGKEHVEIEDYDDIEDVRDGQSQDKADADEEWEDEDNPFHLLHLKTHRNQTKSFEEYLNLIVNKLIQSDEMEPYQDLLFESIAVSKLEIPENNDDDSTLDFDTDDQVDTLYSFRTSHPPSSDNNPVFQGPRAVSRVSIFTSILNTFLPPFILRFRADLRNFLFWICSPNSSVHIDGKDASGDGTWARKVTQDDIDKLIHPDGSIDLKSIWDPSVGPLALECIKSHAQVFWNEVSRLVGTRFTQIKEVFIDQLRGLSGWPQFSSSSVPAENAMIDLPDQQREEKEQQQQEEQVTKAKEQDTDTIADLDIAGEYTQMEEPEFSSFSAPAITVAQEKTSSSPIHPNQHRKQGKPSPASDQALNLRANQRIEATSDKADGFVKWFVDTVVNELQDGYFADAKAPAVSRVETQPSGSEDDGSREAGERICAWMKERVENVLQ</sequence>
<name>A0A9P7XKV1_9FUNG</name>
<feature type="region of interest" description="Disordered" evidence="1">
    <location>
        <begin position="79"/>
        <end position="155"/>
    </location>
</feature>
<feature type="compositionally biased region" description="Polar residues" evidence="1">
    <location>
        <begin position="750"/>
        <end position="759"/>
    </location>
</feature>
<reference evidence="2" key="1">
    <citation type="submission" date="2021-06" db="EMBL/GenBank/DDBJ databases">
        <title>Genome Sequence of Mortierella hyaline Strain SCG-10, a Cold-Adapted, Nitrate-Reducing Fungus Isolated from Soil in Minnesota, USA.</title>
        <authorList>
            <person name="Aldossari N."/>
        </authorList>
    </citation>
    <scope>NUCLEOTIDE SEQUENCE</scope>
    <source>
        <strain evidence="2">SCG-10</strain>
    </source>
</reference>
<proteinExistence type="predicted"/>
<keyword evidence="3" id="KW-1185">Reference proteome</keyword>
<dbReference type="Proteomes" id="UP000707451">
    <property type="component" value="Unassembled WGS sequence"/>
</dbReference>
<protein>
    <submittedName>
        <fullName evidence="2">Uncharacterized protein</fullName>
    </submittedName>
</protein>
<evidence type="ECO:0000256" key="1">
    <source>
        <dbReference type="SAM" id="MobiDB-lite"/>
    </source>
</evidence>
<dbReference type="AlphaFoldDB" id="A0A9P7XKV1"/>
<comment type="caution">
    <text evidence="2">The sequence shown here is derived from an EMBL/GenBank/DDBJ whole genome shotgun (WGS) entry which is preliminary data.</text>
</comment>
<organism evidence="2 3">
    <name type="scientific">Linnemannia hyalina</name>
    <dbReference type="NCBI Taxonomy" id="64524"/>
    <lineage>
        <taxon>Eukaryota</taxon>
        <taxon>Fungi</taxon>
        <taxon>Fungi incertae sedis</taxon>
        <taxon>Mucoromycota</taxon>
        <taxon>Mortierellomycotina</taxon>
        <taxon>Mortierellomycetes</taxon>
        <taxon>Mortierellales</taxon>
        <taxon>Mortierellaceae</taxon>
        <taxon>Linnemannia</taxon>
    </lineage>
</organism>
<feature type="region of interest" description="Disordered" evidence="1">
    <location>
        <begin position="748"/>
        <end position="774"/>
    </location>
</feature>
<dbReference type="OrthoDB" id="2434075at2759"/>
<feature type="compositionally biased region" description="Low complexity" evidence="1">
    <location>
        <begin position="80"/>
        <end position="95"/>
    </location>
</feature>
<evidence type="ECO:0000313" key="2">
    <source>
        <dbReference type="EMBL" id="KAG9062931.1"/>
    </source>
</evidence>
<feature type="region of interest" description="Disordered" evidence="1">
    <location>
        <begin position="817"/>
        <end position="840"/>
    </location>
</feature>
<accession>A0A9P7XKV1</accession>
<feature type="compositionally biased region" description="Basic and acidic residues" evidence="1">
    <location>
        <begin position="697"/>
        <end position="717"/>
    </location>
</feature>
<feature type="compositionally biased region" description="Low complexity" evidence="1">
    <location>
        <begin position="111"/>
        <end position="150"/>
    </location>
</feature>
<dbReference type="EMBL" id="JAHRHY010000017">
    <property type="protein sequence ID" value="KAG9062931.1"/>
    <property type="molecule type" value="Genomic_DNA"/>
</dbReference>
<gene>
    <name evidence="2" type="ORF">KI688_004528</name>
</gene>
<feature type="region of interest" description="Disordered" evidence="1">
    <location>
        <begin position="697"/>
        <end position="721"/>
    </location>
</feature>
<evidence type="ECO:0000313" key="3">
    <source>
        <dbReference type="Proteomes" id="UP000707451"/>
    </source>
</evidence>